<dbReference type="InterPro" id="IPR027417">
    <property type="entry name" value="P-loop_NTPase"/>
</dbReference>
<proteinExistence type="predicted"/>
<evidence type="ECO:0008006" key="3">
    <source>
        <dbReference type="Google" id="ProtNLM"/>
    </source>
</evidence>
<protein>
    <recommendedName>
        <fullName evidence="3">Abnormal spindle-like microcephaly-associated protein</fullName>
    </recommendedName>
</protein>
<dbReference type="Gene3D" id="1.20.5.190">
    <property type="match status" value="1"/>
</dbReference>
<feature type="non-terminal residue" evidence="1">
    <location>
        <position position="1"/>
    </location>
</feature>
<sequence>TKVFIRESKTLFAIEDAFQRRKHELASKIQAVYKGRLQRRKYLQMRSAVTTISKYWKRVLAKRELAKRKKAVTVIRGFIKGFIQRNKPMQHLDDSSVKFLQMVKVSWLIRLAKNLPSKILQHKWMPAPTLTLLCT</sequence>
<dbReference type="EMBL" id="OA896318">
    <property type="protein sequence ID" value="CAD7285398.1"/>
    <property type="molecule type" value="Genomic_DNA"/>
</dbReference>
<evidence type="ECO:0000313" key="2">
    <source>
        <dbReference type="Proteomes" id="UP000678499"/>
    </source>
</evidence>
<reference evidence="1" key="1">
    <citation type="submission" date="2020-11" db="EMBL/GenBank/DDBJ databases">
        <authorList>
            <person name="Tran Van P."/>
        </authorList>
    </citation>
    <scope>NUCLEOTIDE SEQUENCE</scope>
</reference>
<gene>
    <name evidence="1" type="ORF">NMOB1V02_LOCUS13000</name>
</gene>
<dbReference type="SMART" id="SM00015">
    <property type="entry name" value="IQ"/>
    <property type="match status" value="3"/>
</dbReference>
<dbReference type="Proteomes" id="UP000678499">
    <property type="component" value="Unassembled WGS sequence"/>
</dbReference>
<accession>A0A7R9C194</accession>
<dbReference type="OrthoDB" id="6108017at2759"/>
<organism evidence="1">
    <name type="scientific">Notodromas monacha</name>
    <dbReference type="NCBI Taxonomy" id="399045"/>
    <lineage>
        <taxon>Eukaryota</taxon>
        <taxon>Metazoa</taxon>
        <taxon>Ecdysozoa</taxon>
        <taxon>Arthropoda</taxon>
        <taxon>Crustacea</taxon>
        <taxon>Oligostraca</taxon>
        <taxon>Ostracoda</taxon>
        <taxon>Podocopa</taxon>
        <taxon>Podocopida</taxon>
        <taxon>Cypridocopina</taxon>
        <taxon>Cypridoidea</taxon>
        <taxon>Cyprididae</taxon>
        <taxon>Notodromas</taxon>
    </lineage>
</organism>
<dbReference type="EMBL" id="CAJPEX010014281">
    <property type="protein sequence ID" value="CAG0925550.1"/>
    <property type="molecule type" value="Genomic_DNA"/>
</dbReference>
<dbReference type="Pfam" id="PF00612">
    <property type="entry name" value="IQ"/>
    <property type="match status" value="1"/>
</dbReference>
<dbReference type="SUPFAM" id="SSF52540">
    <property type="entry name" value="P-loop containing nucleoside triphosphate hydrolases"/>
    <property type="match status" value="1"/>
</dbReference>
<evidence type="ECO:0000313" key="1">
    <source>
        <dbReference type="EMBL" id="CAD7285398.1"/>
    </source>
</evidence>
<keyword evidence="2" id="KW-1185">Reference proteome</keyword>
<dbReference type="InterPro" id="IPR000048">
    <property type="entry name" value="IQ_motif_EF-hand-BS"/>
</dbReference>
<name>A0A7R9C194_9CRUS</name>
<dbReference type="AlphaFoldDB" id="A0A7R9C194"/>
<dbReference type="PROSITE" id="PS50096">
    <property type="entry name" value="IQ"/>
    <property type="match status" value="1"/>
</dbReference>